<dbReference type="Pfam" id="PF09365">
    <property type="entry name" value="DUF2461"/>
    <property type="match status" value="1"/>
</dbReference>
<reference evidence="1 2" key="1">
    <citation type="journal article" date="2019" name="Int. J. Syst. Evol. Microbiol.">
        <title>The Global Catalogue of Microorganisms (GCM) 10K type strain sequencing project: providing services to taxonomists for standard genome sequencing and annotation.</title>
        <authorList>
            <consortium name="The Broad Institute Genomics Platform"/>
            <consortium name="The Broad Institute Genome Sequencing Center for Infectious Disease"/>
            <person name="Wu L."/>
            <person name="Ma J."/>
        </authorList>
    </citation>
    <scope>NUCLEOTIDE SEQUENCE [LARGE SCALE GENOMIC DNA]</scope>
    <source>
        <strain evidence="1 2">JCM 10671</strain>
    </source>
</reference>
<gene>
    <name evidence="1" type="ORF">GCM10009547_08310</name>
</gene>
<name>A0ABN1GCL7_9ACTN</name>
<dbReference type="RefSeq" id="WP_344601912.1">
    <property type="nucleotide sequence ID" value="NZ_BAAAHE010000007.1"/>
</dbReference>
<dbReference type="Proteomes" id="UP001500957">
    <property type="component" value="Unassembled WGS sequence"/>
</dbReference>
<dbReference type="InterPro" id="IPR012808">
    <property type="entry name" value="CHP02453"/>
</dbReference>
<organism evidence="1 2">
    <name type="scientific">Sporichthya brevicatena</name>
    <dbReference type="NCBI Taxonomy" id="171442"/>
    <lineage>
        <taxon>Bacteria</taxon>
        <taxon>Bacillati</taxon>
        <taxon>Actinomycetota</taxon>
        <taxon>Actinomycetes</taxon>
        <taxon>Sporichthyales</taxon>
        <taxon>Sporichthyaceae</taxon>
        <taxon>Sporichthya</taxon>
    </lineage>
</organism>
<evidence type="ECO:0000313" key="2">
    <source>
        <dbReference type="Proteomes" id="UP001500957"/>
    </source>
</evidence>
<proteinExistence type="predicted"/>
<dbReference type="NCBIfam" id="TIGR02453">
    <property type="entry name" value="TIGR02453 family protein"/>
    <property type="match status" value="1"/>
</dbReference>
<dbReference type="PANTHER" id="PTHR36452">
    <property type="entry name" value="CHROMOSOME 12, WHOLE GENOME SHOTGUN SEQUENCE"/>
    <property type="match status" value="1"/>
</dbReference>
<protein>
    <submittedName>
        <fullName evidence="1">DUF2461 domain-containing protein</fullName>
    </submittedName>
</protein>
<dbReference type="PANTHER" id="PTHR36452:SF1">
    <property type="entry name" value="DUF2461 DOMAIN-CONTAINING PROTEIN"/>
    <property type="match status" value="1"/>
</dbReference>
<dbReference type="PIRSF" id="PIRSF028451">
    <property type="entry name" value="UCP028451"/>
    <property type="match status" value="1"/>
</dbReference>
<dbReference type="EMBL" id="BAAAHE010000007">
    <property type="protein sequence ID" value="GAA0608692.1"/>
    <property type="molecule type" value="Genomic_DNA"/>
</dbReference>
<evidence type="ECO:0000313" key="1">
    <source>
        <dbReference type="EMBL" id="GAA0608692.1"/>
    </source>
</evidence>
<dbReference type="InterPro" id="IPR015996">
    <property type="entry name" value="UCP028451"/>
</dbReference>
<keyword evidence="2" id="KW-1185">Reference proteome</keyword>
<accession>A0ABN1GCL7</accession>
<comment type="caution">
    <text evidence="1">The sequence shown here is derived from an EMBL/GenBank/DDBJ whole genome shotgun (WGS) entry which is preliminary data.</text>
</comment>
<sequence>MTFEGIPTAALDFYDDLEADNSKTFWTAHKHVYEQSVRAPMEALAAALAKEFGEGKLFRPYRDVRFSKDKTPYKTHQGVWFEETRVYVQVSAAGLFVAAGYWRTETSQVERLRRAVDHDLHGSALEAAIAKVTKKGFRIGGNQLARVPKGYDREHPRADLLRHKTLTAAKDLGFPDWLSTPKAKTQVAKEWRAMAPLVEWLDRHVGPA</sequence>